<keyword evidence="14" id="KW-1185">Reference proteome</keyword>
<feature type="transmembrane region" description="Helical" evidence="10">
    <location>
        <begin position="127"/>
        <end position="150"/>
    </location>
</feature>
<evidence type="ECO:0000256" key="8">
    <source>
        <dbReference type="ARBA" id="ARBA00023136"/>
    </source>
</evidence>
<feature type="transmembrane region" description="Helical" evidence="10">
    <location>
        <begin position="437"/>
        <end position="459"/>
    </location>
</feature>
<feature type="coiled-coil region" evidence="9">
    <location>
        <begin position="933"/>
        <end position="960"/>
    </location>
</feature>
<evidence type="ECO:0000259" key="11">
    <source>
        <dbReference type="PROSITE" id="PS50893"/>
    </source>
</evidence>
<comment type="similarity">
    <text evidence="2">Belongs to the ABC transporter superfamily. ABCC family. Conjugate transporter (TC 3.A.1.208) subfamily.</text>
</comment>
<feature type="transmembrane region" description="Helical" evidence="10">
    <location>
        <begin position="55"/>
        <end position="76"/>
    </location>
</feature>
<dbReference type="CDD" id="cd03250">
    <property type="entry name" value="ABCC_MRP_domain1"/>
    <property type="match status" value="1"/>
</dbReference>
<keyword evidence="5" id="KW-0547">Nucleotide-binding</keyword>
<feature type="domain" description="ABC transporter" evidence="11">
    <location>
        <begin position="652"/>
        <end position="875"/>
    </location>
</feature>
<keyword evidence="9" id="KW-0175">Coiled coil</keyword>
<feature type="transmembrane region" description="Helical" evidence="10">
    <location>
        <begin position="981"/>
        <end position="1004"/>
    </location>
</feature>
<feature type="domain" description="ABC transmembrane type-1" evidence="12">
    <location>
        <begin position="985"/>
        <end position="1265"/>
    </location>
</feature>
<dbReference type="SUPFAM" id="SSF90123">
    <property type="entry name" value="ABC transporter transmembrane region"/>
    <property type="match status" value="2"/>
</dbReference>
<feature type="transmembrane region" description="Helical" evidence="10">
    <location>
        <begin position="548"/>
        <end position="574"/>
    </location>
</feature>
<dbReference type="InterPro" id="IPR036640">
    <property type="entry name" value="ABC1_TM_sf"/>
</dbReference>
<feature type="transmembrane region" description="Helical" evidence="10">
    <location>
        <begin position="165"/>
        <end position="186"/>
    </location>
</feature>
<evidence type="ECO:0000256" key="4">
    <source>
        <dbReference type="ARBA" id="ARBA00022692"/>
    </source>
</evidence>
<feature type="transmembrane region" description="Helical" evidence="10">
    <location>
        <begin position="1024"/>
        <end position="1052"/>
    </location>
</feature>
<accession>A0ABP1A841</accession>
<evidence type="ECO:0000256" key="7">
    <source>
        <dbReference type="ARBA" id="ARBA00022989"/>
    </source>
</evidence>
<dbReference type="InterPro" id="IPR044746">
    <property type="entry name" value="ABCC_6TM_D1"/>
</dbReference>
<dbReference type="PROSITE" id="PS50893">
    <property type="entry name" value="ABC_TRANSPORTER_2"/>
    <property type="match status" value="2"/>
</dbReference>
<dbReference type="InterPro" id="IPR027417">
    <property type="entry name" value="P-loop_NTPase"/>
</dbReference>
<dbReference type="InterPro" id="IPR017871">
    <property type="entry name" value="ABC_transporter-like_CS"/>
</dbReference>
<dbReference type="SMART" id="SM00382">
    <property type="entry name" value="AAA"/>
    <property type="match status" value="2"/>
</dbReference>
<keyword evidence="7 10" id="KW-1133">Transmembrane helix</keyword>
<feature type="transmembrane region" description="Helical" evidence="10">
    <location>
        <begin position="1242"/>
        <end position="1261"/>
    </location>
</feature>
<dbReference type="EMBL" id="OZ023702">
    <property type="protein sequence ID" value="CAK9858640.1"/>
    <property type="molecule type" value="Genomic_DNA"/>
</dbReference>
<dbReference type="InterPro" id="IPR003593">
    <property type="entry name" value="AAA+_ATPase"/>
</dbReference>
<keyword evidence="6" id="KW-0067">ATP-binding</keyword>
<sequence length="1547" mass="172601">DLFLFKYIYFFSIMSMFSILELITNLDDNWVIQRRNSNTHNSAAANAHFFSYYRAVQLSCIYLCVLNLSVALSGVLDLLLQQHETWSDHVNLDMEVSSTAQTVAWGVIFLATEHARKEGKKNYFPSLLRAWWLSAFALSALNFASVVLSITEHAPLFWDLWVEMASLPATLFLGVAALEGLTGLILQQQQTAILDDGLGIHESLLNGSKTPSSYCSSCSSSSCCCDEKRITLYATAGILSLATVSWLNPLLALGSQKPLELSDLPNLPAENSSDATYKTFQNSWEALQKKKKKKEEEEEESKEEENCSSVPSISLALFLSFWRAVVLNALFAFLTTVATYTGPYLINDFVEYLGGRRRFTHEGFVLVFIFFSAKLIENLSRRQWCLEIQLLGLKIKAALTAVVFRKALRLSSGARQSHSSGEIINYMSVDVQRLSDFAWYLHHCWLLPLEILMALGILYKVVGMAWIAALAAACFTLLLNTPIEKCQEKYQDKVMEAKDERMKATAEALRNMRVLKLQAWEKKYLAKIEELRLGEYGWLLKDCIARAVLVYSFWLAPVVISVSTFGTCILLGIPLTAGRILSAIATFGVLQEALSSFPELISVYAQTKVSLDRIWNFLQEEELPKDAVIHVPKEQSGGVAIEIKGGEFSWNLKSDNEQEQQQQLLHQNTLSNINLQVKSGSCVAICGTVGSGKSSLLSCILGEIPKLAGTVKVSGTTAFVTQTAWIQSGKVEDNIRFGTPMDRVRYNAVLEACALKKDLELWAFGDQTEIGERGINMSGGQKQRIQLARALYQDSDVYLLDDPFSAVDAHTGSQLFRECILEMLASKTVIYVTHQVEFLPAADLILVLDKGQIVQAGKYDELLQAGTNFTALVEAHNEAIDSMDVSDNFGDDHGMEIMPDECFLDGVENHHVGDEVHKLQKQMHSRKSSFADLRKQTSKREKLELDLDDKNRQLIVEEAREKGDVSLNVYWTYITSIHKGLFTGLSLVAQSCFLLLQIGSNYWMAWASPTIDGDPGKMKNSTLILVYAGLAFGSSFFVAMRSIFVSLAGVFVAQKYFLDMIRCLFRAPMSFFDATPAGRILNRASADQSKLDLEVQYNLSGLAMAILQLLGILVVMSQVSLVVPLVFLPVAATCLWMEHYYMRSAREVARIMGVEKAPLLNHYGESIAGAPTIRAFGQDQQFMDTNIRLFDNYGRPCFFNFTLMEWLIFRMELLCNFVFSFAMVLVVLLPDNTISPSLTGLAVTYGLNLNIVLVGVIWNLCNLQTKIISVERIQQYTCIPSEAPLVIESRRPPPSWPSHGTIELQHLQIQYNQYSPLVLHGITCTFHGGKKVGVVGRTGSGKSTLIQALFRIVEPSGGRIVIDNLDISTIGLHDLRSKLSIIPQDPTLFEGTMRTNLDPLNEHTDIEVWEALDKCQLGDIMRSKDQKLDAPVGENGENWSAGQRQLVCLGRALLKHTRILVLDEATASVDSATDNLIQRTLRTEFSSCTVLTIAHRIPTVIDSDKVLVLSDGRVSEYDVPTRLLENKNSLFAKLVIEYSLRSTSCHS</sequence>
<evidence type="ECO:0000256" key="2">
    <source>
        <dbReference type="ARBA" id="ARBA00009726"/>
    </source>
</evidence>
<dbReference type="CDD" id="cd18580">
    <property type="entry name" value="ABC_6TM_ABCC_D2"/>
    <property type="match status" value="1"/>
</dbReference>
<evidence type="ECO:0000256" key="9">
    <source>
        <dbReference type="SAM" id="Coils"/>
    </source>
</evidence>
<name>A0ABP1A841_9BRYO</name>
<dbReference type="InterPro" id="IPR003439">
    <property type="entry name" value="ABC_transporter-like_ATP-bd"/>
</dbReference>
<evidence type="ECO:0008006" key="15">
    <source>
        <dbReference type="Google" id="ProtNLM"/>
    </source>
</evidence>
<evidence type="ECO:0000313" key="14">
    <source>
        <dbReference type="Proteomes" id="UP001497522"/>
    </source>
</evidence>
<dbReference type="SUPFAM" id="SSF52540">
    <property type="entry name" value="P-loop containing nucleoside triphosphate hydrolases"/>
    <property type="match status" value="2"/>
</dbReference>
<dbReference type="PROSITE" id="PS00211">
    <property type="entry name" value="ABC_TRANSPORTER_1"/>
    <property type="match status" value="1"/>
</dbReference>
<evidence type="ECO:0000256" key="5">
    <source>
        <dbReference type="ARBA" id="ARBA00022741"/>
    </source>
</evidence>
<proteinExistence type="inferred from homology"/>
<evidence type="ECO:0000256" key="6">
    <source>
        <dbReference type="ARBA" id="ARBA00022840"/>
    </source>
</evidence>
<evidence type="ECO:0000259" key="12">
    <source>
        <dbReference type="PROSITE" id="PS50929"/>
    </source>
</evidence>
<keyword evidence="8 10" id="KW-0472">Membrane</keyword>
<dbReference type="CDD" id="cd03244">
    <property type="entry name" value="ABCC_MRP_domain2"/>
    <property type="match status" value="1"/>
</dbReference>
<feature type="transmembrane region" description="Helical" evidence="10">
    <location>
        <begin position="1122"/>
        <end position="1142"/>
    </location>
</feature>
<feature type="transmembrane region" description="Helical" evidence="10">
    <location>
        <begin position="465"/>
        <end position="483"/>
    </location>
</feature>
<feature type="coiled-coil region" evidence="9">
    <location>
        <begin position="277"/>
        <end position="307"/>
    </location>
</feature>
<evidence type="ECO:0000256" key="10">
    <source>
        <dbReference type="SAM" id="Phobius"/>
    </source>
</evidence>
<gene>
    <name evidence="13" type="ORF">CSSPJE1EN2_LOCUS1635</name>
</gene>
<evidence type="ECO:0000313" key="13">
    <source>
        <dbReference type="EMBL" id="CAK9858640.1"/>
    </source>
</evidence>
<keyword evidence="4 10" id="KW-0812">Transmembrane</keyword>
<feature type="transmembrane region" description="Helical" evidence="10">
    <location>
        <begin position="6"/>
        <end position="26"/>
    </location>
</feature>
<feature type="non-terminal residue" evidence="13">
    <location>
        <position position="1"/>
    </location>
</feature>
<evidence type="ECO:0000256" key="3">
    <source>
        <dbReference type="ARBA" id="ARBA00022448"/>
    </source>
</evidence>
<protein>
    <recommendedName>
        <fullName evidence="15">ABC transporter C family member 3</fullName>
    </recommendedName>
</protein>
<dbReference type="Gene3D" id="1.20.1560.10">
    <property type="entry name" value="ABC transporter type 1, transmembrane domain"/>
    <property type="match status" value="2"/>
</dbReference>
<evidence type="ECO:0000256" key="1">
    <source>
        <dbReference type="ARBA" id="ARBA00004141"/>
    </source>
</evidence>
<dbReference type="CDD" id="cd18579">
    <property type="entry name" value="ABC_6TM_ABCC_D1"/>
    <property type="match status" value="1"/>
</dbReference>
<comment type="subcellular location">
    <subcellularLocation>
        <location evidence="1">Membrane</location>
        <topology evidence="1">Multi-pass membrane protein</topology>
    </subcellularLocation>
</comment>
<dbReference type="Proteomes" id="UP001497522">
    <property type="component" value="Chromosome 1"/>
</dbReference>
<dbReference type="InterPro" id="IPR050173">
    <property type="entry name" value="ABC_transporter_C-like"/>
</dbReference>
<organism evidence="13 14">
    <name type="scientific">Sphagnum jensenii</name>
    <dbReference type="NCBI Taxonomy" id="128206"/>
    <lineage>
        <taxon>Eukaryota</taxon>
        <taxon>Viridiplantae</taxon>
        <taxon>Streptophyta</taxon>
        <taxon>Embryophyta</taxon>
        <taxon>Bryophyta</taxon>
        <taxon>Sphagnophytina</taxon>
        <taxon>Sphagnopsida</taxon>
        <taxon>Sphagnales</taxon>
        <taxon>Sphagnaceae</taxon>
        <taxon>Sphagnum</taxon>
    </lineage>
</organism>
<dbReference type="PANTHER" id="PTHR24223:SF189">
    <property type="entry name" value="ABC TRANSPORTER C FAMILY MEMBER 5"/>
    <property type="match status" value="1"/>
</dbReference>
<dbReference type="InterPro" id="IPR044726">
    <property type="entry name" value="ABCC_6TM_D2"/>
</dbReference>
<dbReference type="Gene3D" id="3.40.50.300">
    <property type="entry name" value="P-loop containing nucleotide triphosphate hydrolases"/>
    <property type="match status" value="2"/>
</dbReference>
<feature type="transmembrane region" description="Helical" evidence="10">
    <location>
        <begin position="325"/>
        <end position="346"/>
    </location>
</feature>
<dbReference type="Pfam" id="PF00664">
    <property type="entry name" value="ABC_membrane"/>
    <property type="match status" value="2"/>
</dbReference>
<dbReference type="InterPro" id="IPR011527">
    <property type="entry name" value="ABC1_TM_dom"/>
</dbReference>
<dbReference type="PROSITE" id="PS50929">
    <property type="entry name" value="ABC_TM1F"/>
    <property type="match status" value="2"/>
</dbReference>
<keyword evidence="3" id="KW-0813">Transport</keyword>
<feature type="domain" description="ABC transporter" evidence="11">
    <location>
        <begin position="1304"/>
        <end position="1536"/>
    </location>
</feature>
<feature type="transmembrane region" description="Helical" evidence="10">
    <location>
        <begin position="1213"/>
        <end position="1230"/>
    </location>
</feature>
<dbReference type="PANTHER" id="PTHR24223">
    <property type="entry name" value="ATP-BINDING CASSETTE SUB-FAMILY C"/>
    <property type="match status" value="1"/>
</dbReference>
<reference evidence="13 14" key="1">
    <citation type="submission" date="2024-03" db="EMBL/GenBank/DDBJ databases">
        <authorList>
            <consortium name="ELIXIR-Norway"/>
            <consortium name="Elixir Norway"/>
        </authorList>
    </citation>
    <scope>NUCLEOTIDE SEQUENCE [LARGE SCALE GENOMIC DNA]</scope>
</reference>
<dbReference type="Pfam" id="PF00005">
    <property type="entry name" value="ABC_tran"/>
    <property type="match status" value="2"/>
</dbReference>
<feature type="domain" description="ABC transmembrane type-1" evidence="12">
    <location>
        <begin position="326"/>
        <end position="606"/>
    </location>
</feature>
<feature type="transmembrane region" description="Helical" evidence="10">
    <location>
        <begin position="358"/>
        <end position="376"/>
    </location>
</feature>